<dbReference type="EMBL" id="REFS01000009">
    <property type="protein sequence ID" value="RMB09116.1"/>
    <property type="molecule type" value="Genomic_DNA"/>
</dbReference>
<dbReference type="Proteomes" id="UP000282007">
    <property type="component" value="Chromosome"/>
</dbReference>
<keyword evidence="6" id="KW-1185">Reference proteome</keyword>
<evidence type="ECO:0000259" key="2">
    <source>
        <dbReference type="Pfam" id="PF26456"/>
    </source>
</evidence>
<gene>
    <name evidence="4" type="ORF">ATH50_3487</name>
    <name evidence="3" type="ORF">DU502_16060</name>
</gene>
<protein>
    <recommendedName>
        <fullName evidence="2">DUF8135 domain-containing protein</fullName>
    </recommendedName>
</protein>
<feature type="region of interest" description="Disordered" evidence="1">
    <location>
        <begin position="1"/>
        <end position="66"/>
    </location>
</feature>
<dbReference type="GeneID" id="38472832"/>
<sequence length="166" mass="17892">MTEGDDPVDPFGEVGDAPDSAPESDTDAPGPESDDDSAPLDDLAREVRARREAQETDFDADAPEADLFESVEVGSVDDEEVWESFVEGETGPEDRVGLGAEAEAVGEPDEHVVPKRDFCQRCPHFAAPPDTACTHDGTTIVEVVDSDHFRVRDCPIVEDEDAASFD</sequence>
<evidence type="ECO:0000256" key="1">
    <source>
        <dbReference type="SAM" id="MobiDB-lite"/>
    </source>
</evidence>
<dbReference type="OrthoDB" id="204982at2157"/>
<feature type="domain" description="DUF8135" evidence="2">
    <location>
        <begin position="111"/>
        <end position="159"/>
    </location>
</feature>
<feature type="compositionally biased region" description="Basic and acidic residues" evidence="1">
    <location>
        <begin position="42"/>
        <end position="54"/>
    </location>
</feature>
<organism evidence="4 5">
    <name type="scientific">Haloplanus aerogenes</name>
    <dbReference type="NCBI Taxonomy" id="660522"/>
    <lineage>
        <taxon>Archaea</taxon>
        <taxon>Methanobacteriati</taxon>
        <taxon>Methanobacteriota</taxon>
        <taxon>Stenosarchaea group</taxon>
        <taxon>Halobacteria</taxon>
        <taxon>Halobacteriales</taxon>
        <taxon>Haloferacaceae</taxon>
        <taxon>Haloplanus</taxon>
    </lineage>
</organism>
<dbReference type="KEGG" id="haer:DU502_16060"/>
<reference evidence="4 5" key="1">
    <citation type="journal article" date="2015" name="Stand. Genomic Sci.">
        <title>Genomic Encyclopedia of Bacterial and Archaeal Type Strains, Phase III: the genomes of soil and plant-associated and newly described type strains.</title>
        <authorList>
            <person name="Whitman W.B."/>
            <person name="Woyke T."/>
            <person name="Klenk H.P."/>
            <person name="Zhou Y."/>
            <person name="Lilburn T.G."/>
            <person name="Beck B.J."/>
            <person name="De Vos P."/>
            <person name="Vandamme P."/>
            <person name="Eisen J.A."/>
            <person name="Garrity G."/>
            <person name="Hugenholtz P."/>
            <person name="Kyrpides N.C."/>
        </authorList>
    </citation>
    <scope>NUCLEOTIDE SEQUENCE [LARGE SCALE GENOMIC DNA]</scope>
    <source>
        <strain evidence="4 5">CGMCC 1.10124</strain>
    </source>
</reference>
<evidence type="ECO:0000313" key="5">
    <source>
        <dbReference type="Proteomes" id="UP000277326"/>
    </source>
</evidence>
<dbReference type="AlphaFoldDB" id="A0A3M0CQP2"/>
<evidence type="ECO:0000313" key="6">
    <source>
        <dbReference type="Proteomes" id="UP000282007"/>
    </source>
</evidence>
<dbReference type="EMBL" id="CP034145">
    <property type="protein sequence ID" value="AZH26793.1"/>
    <property type="molecule type" value="Genomic_DNA"/>
</dbReference>
<reference evidence="4" key="3">
    <citation type="submission" date="2018-10" db="EMBL/GenBank/DDBJ databases">
        <authorList>
            <person name="Whitman W."/>
            <person name="Huntemann M."/>
            <person name="Clum A."/>
            <person name="Pillay M."/>
            <person name="Palaniappan K."/>
            <person name="Varghese N."/>
            <person name="Mikhailova N."/>
            <person name="Stamatis D."/>
            <person name="Reddy T."/>
            <person name="Daum C."/>
            <person name="Shapiro N."/>
            <person name="Ivanova N."/>
            <person name="Kyrpides N."/>
            <person name="Woyke T."/>
        </authorList>
    </citation>
    <scope>NUCLEOTIDE SEQUENCE</scope>
    <source>
        <strain evidence="4">CGMCC 1.10124</strain>
    </source>
</reference>
<evidence type="ECO:0000313" key="3">
    <source>
        <dbReference type="EMBL" id="AZH26793.1"/>
    </source>
</evidence>
<reference evidence="3 6" key="2">
    <citation type="submission" date="2018-07" db="EMBL/GenBank/DDBJ databases">
        <title>Genome sequences of Haloplanus aerogenes JCM 16430T.</title>
        <authorList>
            <person name="Kim Y.B."/>
            <person name="Roh S.W."/>
        </authorList>
    </citation>
    <scope>NUCLEOTIDE SEQUENCE [LARGE SCALE GENOMIC DNA]</scope>
    <source>
        <strain evidence="3 6">JCM 16430</strain>
    </source>
</reference>
<accession>A0A3M0CQP2</accession>
<feature type="compositionally biased region" description="Acidic residues" evidence="1">
    <location>
        <begin position="55"/>
        <end position="66"/>
    </location>
</feature>
<name>A0A3M0CQP2_9EURY</name>
<dbReference type="Pfam" id="PF26456">
    <property type="entry name" value="DUF8135"/>
    <property type="match status" value="1"/>
</dbReference>
<dbReference type="RefSeq" id="WP_121922014.1">
    <property type="nucleotide sequence ID" value="NZ_CP034145.1"/>
</dbReference>
<evidence type="ECO:0000313" key="4">
    <source>
        <dbReference type="EMBL" id="RMB09116.1"/>
    </source>
</evidence>
<feature type="compositionally biased region" description="Acidic residues" evidence="1">
    <location>
        <begin position="22"/>
        <end position="39"/>
    </location>
</feature>
<proteinExistence type="predicted"/>
<dbReference type="Proteomes" id="UP000277326">
    <property type="component" value="Unassembled WGS sequence"/>
</dbReference>
<dbReference type="InterPro" id="IPR058448">
    <property type="entry name" value="DUF8135"/>
</dbReference>